<keyword evidence="6" id="KW-0498">Mitosis</keyword>
<reference evidence="10 11" key="1">
    <citation type="journal article" date="2015" name="BMC Genomics">
        <title>Gene expression during zombie ant biting behavior reflects the complexity underlying fungal parasitic behavioral manipulation.</title>
        <authorList>
            <person name="de Bekker C."/>
            <person name="Ohm R.A."/>
            <person name="Loreto R.G."/>
            <person name="Sebastian A."/>
            <person name="Albert I."/>
            <person name="Merrow M."/>
            <person name="Brachmann A."/>
            <person name="Hughes D.P."/>
        </authorList>
    </citation>
    <scope>NUCLEOTIDE SEQUENCE [LARGE SCALE GENOMIC DNA]</scope>
    <source>
        <strain evidence="10 11">SC16a</strain>
    </source>
</reference>
<keyword evidence="4" id="KW-0132">Cell division</keyword>
<dbReference type="PANTHER" id="PTHR31570:SF1">
    <property type="entry name" value="HAUS AUGMIN-LIKE COMPLEX SUBUNIT 1"/>
    <property type="match status" value="1"/>
</dbReference>
<keyword evidence="9" id="KW-0131">Cell cycle</keyword>
<evidence type="ECO:0000313" key="10">
    <source>
        <dbReference type="EMBL" id="PFH55326.1"/>
    </source>
</evidence>
<keyword evidence="8" id="KW-0206">Cytoskeleton</keyword>
<dbReference type="EMBL" id="LAZP02000996">
    <property type="protein sequence ID" value="PFH55326.1"/>
    <property type="molecule type" value="Genomic_DNA"/>
</dbReference>
<evidence type="ECO:0000313" key="11">
    <source>
        <dbReference type="Proteomes" id="UP000037136"/>
    </source>
</evidence>
<evidence type="ECO:0000256" key="9">
    <source>
        <dbReference type="ARBA" id="ARBA00023306"/>
    </source>
</evidence>
<name>A0A2A9P377_OPHUN</name>
<keyword evidence="11" id="KW-1185">Reference proteome</keyword>
<accession>A0A2A9P377</accession>
<evidence type="ECO:0000256" key="3">
    <source>
        <dbReference type="ARBA" id="ARBA00022490"/>
    </source>
</evidence>
<evidence type="ECO:0000256" key="5">
    <source>
        <dbReference type="ARBA" id="ARBA00022701"/>
    </source>
</evidence>
<evidence type="ECO:0000256" key="8">
    <source>
        <dbReference type="ARBA" id="ARBA00023212"/>
    </source>
</evidence>
<gene>
    <name evidence="10" type="ORF">XA68_18571</name>
</gene>
<dbReference type="InterPro" id="IPR026243">
    <property type="entry name" value="HAUS1"/>
</dbReference>
<dbReference type="GO" id="GO:0005819">
    <property type="term" value="C:spindle"/>
    <property type="evidence" value="ECO:0007669"/>
    <property type="project" value="UniProtKB-SubCell"/>
</dbReference>
<dbReference type="GO" id="GO:0005829">
    <property type="term" value="C:cytosol"/>
    <property type="evidence" value="ECO:0007669"/>
    <property type="project" value="TreeGrafter"/>
</dbReference>
<evidence type="ECO:0000256" key="7">
    <source>
        <dbReference type="ARBA" id="ARBA00023054"/>
    </source>
</evidence>
<comment type="similarity">
    <text evidence="2">Belongs to the HAUS1 family.</text>
</comment>
<comment type="caution">
    <text evidence="10">The sequence shown here is derived from an EMBL/GenBank/DDBJ whole genome shotgun (WGS) entry which is preliminary data.</text>
</comment>
<reference evidence="10 11" key="2">
    <citation type="journal article" date="2017" name="Sci. Rep.">
        <title>Ant-infecting Ophiocordyceps genomes reveal a high diversity of potential behavioral manipulation genes and a possible major role for enterotoxins.</title>
        <authorList>
            <person name="de Bekker C."/>
            <person name="Ohm R.A."/>
            <person name="Evans H.C."/>
            <person name="Brachmann A."/>
            <person name="Hughes D.P."/>
        </authorList>
    </citation>
    <scope>NUCLEOTIDE SEQUENCE [LARGE SCALE GENOMIC DNA]</scope>
    <source>
        <strain evidence="10 11">SC16a</strain>
    </source>
</reference>
<comment type="subcellular location">
    <subcellularLocation>
        <location evidence="1">Cytoplasm</location>
        <location evidence="1">Cytoskeleton</location>
        <location evidence="1">Spindle</location>
    </subcellularLocation>
</comment>
<evidence type="ECO:0000256" key="4">
    <source>
        <dbReference type="ARBA" id="ARBA00022618"/>
    </source>
</evidence>
<keyword evidence="7" id="KW-0175">Coiled coil</keyword>
<dbReference type="GO" id="GO:0005874">
    <property type="term" value="C:microtubule"/>
    <property type="evidence" value="ECO:0007669"/>
    <property type="project" value="UniProtKB-KW"/>
</dbReference>
<keyword evidence="5" id="KW-0493">Microtubule</keyword>
<proteinExistence type="inferred from homology"/>
<evidence type="ECO:0000256" key="2">
    <source>
        <dbReference type="ARBA" id="ARBA00005479"/>
    </source>
</evidence>
<dbReference type="Proteomes" id="UP000037136">
    <property type="component" value="Unassembled WGS sequence"/>
</dbReference>
<evidence type="ECO:0000256" key="6">
    <source>
        <dbReference type="ARBA" id="ARBA00022776"/>
    </source>
</evidence>
<dbReference type="GO" id="GO:0051225">
    <property type="term" value="P:spindle assembly"/>
    <property type="evidence" value="ECO:0007669"/>
    <property type="project" value="InterPro"/>
</dbReference>
<keyword evidence="3" id="KW-0963">Cytoplasm</keyword>
<dbReference type="GO" id="GO:0051301">
    <property type="term" value="P:cell division"/>
    <property type="evidence" value="ECO:0007669"/>
    <property type="project" value="UniProtKB-KW"/>
</dbReference>
<dbReference type="AlphaFoldDB" id="A0A2A9P377"/>
<organism evidence="10 11">
    <name type="scientific">Ophiocordyceps unilateralis</name>
    <name type="common">Zombie-ant fungus</name>
    <name type="synonym">Torrubia unilateralis</name>
    <dbReference type="NCBI Taxonomy" id="268505"/>
    <lineage>
        <taxon>Eukaryota</taxon>
        <taxon>Fungi</taxon>
        <taxon>Dikarya</taxon>
        <taxon>Ascomycota</taxon>
        <taxon>Pezizomycotina</taxon>
        <taxon>Sordariomycetes</taxon>
        <taxon>Hypocreomycetidae</taxon>
        <taxon>Hypocreales</taxon>
        <taxon>Ophiocordycipitaceae</taxon>
        <taxon>Ophiocordyceps</taxon>
    </lineage>
</organism>
<sequence>MAHLHSLEGQPAVIFSPSVARIAASTARDWSYVDAWLASKLPACRPIPPFERNQRTLKALLTLALANEAADEERNNLAGASAFALRALEQHESACPLRDSLLASVQRCVSNEGYNALEALANVALQAAAPWAAPTDLGRDFVRLQASLAEMDTIISRLDLLRRHVDRDAGIAADALRAWQSHRSRPFPDAARQNLEMQRKTKVMRAQLVELLDRAARPVCKPRLTVEDISCEEQHVVALLARCRELEAHITARIGLPADTTEAEDEVEAHRSQLGHLELHRDVVVDITARHRGPA</sequence>
<protein>
    <submittedName>
        <fullName evidence="10">Uncharacterized protein</fullName>
    </submittedName>
</protein>
<evidence type="ECO:0000256" key="1">
    <source>
        <dbReference type="ARBA" id="ARBA00004186"/>
    </source>
</evidence>
<dbReference type="Pfam" id="PF25762">
    <property type="entry name" value="HAUS1"/>
    <property type="match status" value="1"/>
</dbReference>
<dbReference type="GO" id="GO:0070652">
    <property type="term" value="C:HAUS complex"/>
    <property type="evidence" value="ECO:0007669"/>
    <property type="project" value="InterPro"/>
</dbReference>
<dbReference type="OrthoDB" id="5372507at2759"/>
<dbReference type="PANTHER" id="PTHR31570">
    <property type="entry name" value="HAUS AUGMIN-LIKE COMPLEX SUBUNIT 1"/>
    <property type="match status" value="1"/>
</dbReference>